<dbReference type="InterPro" id="IPR006094">
    <property type="entry name" value="Oxid_FAD_bind_N"/>
</dbReference>
<dbReference type="GO" id="GO:0071555">
    <property type="term" value="P:cell wall organization"/>
    <property type="evidence" value="ECO:0007669"/>
    <property type="project" value="UniProtKB-KW"/>
</dbReference>
<keyword evidence="9 19" id="KW-0285">Flavoprotein</keyword>
<evidence type="ECO:0000256" key="11">
    <source>
        <dbReference type="ARBA" id="ARBA00022857"/>
    </source>
</evidence>
<dbReference type="HAMAP" id="MF_00037">
    <property type="entry name" value="MurB"/>
    <property type="match status" value="1"/>
</dbReference>
<dbReference type="PANTHER" id="PTHR21071">
    <property type="entry name" value="UDP-N-ACETYLENOLPYRUVOYLGLUCOSAMINE REDUCTASE"/>
    <property type="match status" value="1"/>
</dbReference>
<dbReference type="EC" id="1.3.1.98" evidence="5 19"/>
<evidence type="ECO:0000256" key="15">
    <source>
        <dbReference type="ARBA" id="ARBA00023306"/>
    </source>
</evidence>
<evidence type="ECO:0000256" key="18">
    <source>
        <dbReference type="ARBA" id="ARBA00048914"/>
    </source>
</evidence>
<evidence type="ECO:0000256" key="19">
    <source>
        <dbReference type="HAMAP-Rule" id="MF_00037"/>
    </source>
</evidence>
<dbReference type="UniPathway" id="UPA00219"/>
<keyword evidence="12 19" id="KW-0133">Cell shape</keyword>
<keyword evidence="16 19" id="KW-0961">Cell wall biogenesis/degradation</keyword>
<keyword evidence="8 19" id="KW-0132">Cell division</keyword>
<evidence type="ECO:0000256" key="1">
    <source>
        <dbReference type="ARBA" id="ARBA00001974"/>
    </source>
</evidence>
<dbReference type="InterPro" id="IPR011601">
    <property type="entry name" value="MurB_C"/>
</dbReference>
<comment type="catalytic activity">
    <reaction evidence="18 19">
        <text>UDP-N-acetyl-alpha-D-muramate + NADP(+) = UDP-N-acetyl-3-O-(1-carboxyvinyl)-alpha-D-glucosamine + NADPH + H(+)</text>
        <dbReference type="Rhea" id="RHEA:12248"/>
        <dbReference type="ChEBI" id="CHEBI:15378"/>
        <dbReference type="ChEBI" id="CHEBI:57783"/>
        <dbReference type="ChEBI" id="CHEBI:58349"/>
        <dbReference type="ChEBI" id="CHEBI:68483"/>
        <dbReference type="ChEBI" id="CHEBI:70757"/>
        <dbReference type="EC" id="1.3.1.98"/>
    </reaction>
</comment>
<dbReference type="eggNOG" id="COG0812">
    <property type="taxonomic scope" value="Bacteria"/>
</dbReference>
<dbReference type="GO" id="GO:0051301">
    <property type="term" value="P:cell division"/>
    <property type="evidence" value="ECO:0007669"/>
    <property type="project" value="UniProtKB-KW"/>
</dbReference>
<evidence type="ECO:0000256" key="6">
    <source>
        <dbReference type="ARBA" id="ARBA00015188"/>
    </source>
</evidence>
<name>A0A0B7HEI9_9FLAO</name>
<dbReference type="NCBIfam" id="NF000755">
    <property type="entry name" value="PRK00046.1"/>
    <property type="match status" value="1"/>
</dbReference>
<dbReference type="Gene3D" id="3.30.43.10">
    <property type="entry name" value="Uridine Diphospho-n-acetylenolpyruvylglucosamine Reductase, domain 2"/>
    <property type="match status" value="1"/>
</dbReference>
<dbReference type="InterPro" id="IPR016169">
    <property type="entry name" value="FAD-bd_PCMH_sub2"/>
</dbReference>
<evidence type="ECO:0000256" key="2">
    <source>
        <dbReference type="ARBA" id="ARBA00003921"/>
    </source>
</evidence>
<dbReference type="AlphaFoldDB" id="A0A0B7HEI9"/>
<dbReference type="GO" id="GO:0008762">
    <property type="term" value="F:UDP-N-acetylmuramate dehydrogenase activity"/>
    <property type="evidence" value="ECO:0007669"/>
    <property type="project" value="UniProtKB-UniRule"/>
</dbReference>
<evidence type="ECO:0000256" key="4">
    <source>
        <dbReference type="ARBA" id="ARBA00004752"/>
    </source>
</evidence>
<keyword evidence="22" id="KW-1185">Reference proteome</keyword>
<dbReference type="STRING" id="28189.CCYN74_40129"/>
<comment type="cofactor">
    <cofactor evidence="1 19">
        <name>FAD</name>
        <dbReference type="ChEBI" id="CHEBI:57692"/>
    </cofactor>
</comment>
<dbReference type="NCBIfam" id="NF010478">
    <property type="entry name" value="PRK13903.1"/>
    <property type="match status" value="1"/>
</dbReference>
<dbReference type="EMBL" id="CDOD01000034">
    <property type="protein sequence ID" value="CEN37665.1"/>
    <property type="molecule type" value="Genomic_DNA"/>
</dbReference>
<dbReference type="SUPFAM" id="SSF56194">
    <property type="entry name" value="Uridine diphospho-N-Acetylenolpyruvylglucosamine reductase, MurB, C-terminal domain"/>
    <property type="match status" value="1"/>
</dbReference>
<dbReference type="Gene3D" id="3.90.78.10">
    <property type="entry name" value="UDP-N-acetylenolpyruvoylglucosamine reductase, C-terminal domain"/>
    <property type="match status" value="1"/>
</dbReference>
<keyword evidence="7 19" id="KW-0963">Cytoplasm</keyword>
<dbReference type="Pfam" id="PF02873">
    <property type="entry name" value="MurB_C"/>
    <property type="match status" value="1"/>
</dbReference>
<comment type="similarity">
    <text evidence="19">Belongs to the MurB family.</text>
</comment>
<keyword evidence="11 19" id="KW-0521">NADP</keyword>
<evidence type="ECO:0000256" key="13">
    <source>
        <dbReference type="ARBA" id="ARBA00022984"/>
    </source>
</evidence>
<dbReference type="InterPro" id="IPR016166">
    <property type="entry name" value="FAD-bd_PCMH"/>
</dbReference>
<evidence type="ECO:0000256" key="7">
    <source>
        <dbReference type="ARBA" id="ARBA00022490"/>
    </source>
</evidence>
<keyword evidence="10 19" id="KW-0274">FAD</keyword>
<evidence type="ECO:0000256" key="9">
    <source>
        <dbReference type="ARBA" id="ARBA00022630"/>
    </source>
</evidence>
<comment type="function">
    <text evidence="2 19">Cell wall formation.</text>
</comment>
<feature type="domain" description="FAD-binding PCMH-type" evidence="20">
    <location>
        <begin position="21"/>
        <end position="188"/>
    </location>
</feature>
<dbReference type="Gene3D" id="3.30.465.10">
    <property type="match status" value="1"/>
</dbReference>
<keyword evidence="14 19" id="KW-0560">Oxidoreductase</keyword>
<proteinExistence type="inferred from homology"/>
<dbReference type="GO" id="GO:0005829">
    <property type="term" value="C:cytosol"/>
    <property type="evidence" value="ECO:0007669"/>
    <property type="project" value="TreeGrafter"/>
</dbReference>
<dbReference type="PANTHER" id="PTHR21071:SF4">
    <property type="entry name" value="UDP-N-ACETYLENOLPYRUVOYLGLUCOSAMINE REDUCTASE"/>
    <property type="match status" value="1"/>
</dbReference>
<dbReference type="Pfam" id="PF01565">
    <property type="entry name" value="FAD_binding_4"/>
    <property type="match status" value="1"/>
</dbReference>
<protein>
    <recommendedName>
        <fullName evidence="6 19">UDP-N-acetylenolpyruvoylglucosamine reductase</fullName>
        <ecNumber evidence="5 19">1.3.1.98</ecNumber>
    </recommendedName>
    <alternativeName>
        <fullName evidence="17 19">UDP-N-acetylmuramate dehydrogenase</fullName>
    </alternativeName>
</protein>
<feature type="active site" description="Proton donor" evidence="19">
    <location>
        <position position="239"/>
    </location>
</feature>
<evidence type="ECO:0000259" key="20">
    <source>
        <dbReference type="PROSITE" id="PS51387"/>
    </source>
</evidence>
<evidence type="ECO:0000256" key="3">
    <source>
        <dbReference type="ARBA" id="ARBA00004496"/>
    </source>
</evidence>
<dbReference type="InterPro" id="IPR036318">
    <property type="entry name" value="FAD-bd_PCMH-like_sf"/>
</dbReference>
<evidence type="ECO:0000256" key="5">
    <source>
        <dbReference type="ARBA" id="ARBA00012518"/>
    </source>
</evidence>
<evidence type="ECO:0000256" key="12">
    <source>
        <dbReference type="ARBA" id="ARBA00022960"/>
    </source>
</evidence>
<evidence type="ECO:0000313" key="22">
    <source>
        <dbReference type="Proteomes" id="UP000038055"/>
    </source>
</evidence>
<dbReference type="GO" id="GO:0008360">
    <property type="term" value="P:regulation of cell shape"/>
    <property type="evidence" value="ECO:0007669"/>
    <property type="project" value="UniProtKB-KW"/>
</dbReference>
<evidence type="ECO:0000256" key="10">
    <source>
        <dbReference type="ARBA" id="ARBA00022827"/>
    </source>
</evidence>
<evidence type="ECO:0000256" key="16">
    <source>
        <dbReference type="ARBA" id="ARBA00023316"/>
    </source>
</evidence>
<dbReference type="NCBIfam" id="TIGR00179">
    <property type="entry name" value="murB"/>
    <property type="match status" value="1"/>
</dbReference>
<keyword evidence="13 19" id="KW-0573">Peptidoglycan synthesis</keyword>
<organism evidence="21 22">
    <name type="scientific">Capnocytophaga cynodegmi</name>
    <dbReference type="NCBI Taxonomy" id="28189"/>
    <lineage>
        <taxon>Bacteria</taxon>
        <taxon>Pseudomonadati</taxon>
        <taxon>Bacteroidota</taxon>
        <taxon>Flavobacteriia</taxon>
        <taxon>Flavobacteriales</taxon>
        <taxon>Flavobacteriaceae</taxon>
        <taxon>Capnocytophaga</taxon>
    </lineage>
</organism>
<accession>A0A0B7HEI9</accession>
<comment type="subcellular location">
    <subcellularLocation>
        <location evidence="3 19">Cytoplasm</location>
    </subcellularLocation>
</comment>
<feature type="active site" evidence="19">
    <location>
        <position position="335"/>
    </location>
</feature>
<evidence type="ECO:0000256" key="14">
    <source>
        <dbReference type="ARBA" id="ARBA00023002"/>
    </source>
</evidence>
<dbReference type="Proteomes" id="UP000038055">
    <property type="component" value="Unassembled WGS sequence"/>
</dbReference>
<evidence type="ECO:0000256" key="17">
    <source>
        <dbReference type="ARBA" id="ARBA00031026"/>
    </source>
</evidence>
<keyword evidence="15 19" id="KW-0131">Cell cycle</keyword>
<comment type="pathway">
    <text evidence="4 19">Cell wall biogenesis; peptidoglycan biosynthesis.</text>
</comment>
<dbReference type="PROSITE" id="PS51387">
    <property type="entry name" value="FAD_PCMH"/>
    <property type="match status" value="1"/>
</dbReference>
<dbReference type="GO" id="GO:0009252">
    <property type="term" value="P:peptidoglycan biosynthetic process"/>
    <property type="evidence" value="ECO:0007669"/>
    <property type="project" value="UniProtKB-UniRule"/>
</dbReference>
<feature type="active site" evidence="19">
    <location>
        <position position="164"/>
    </location>
</feature>
<evidence type="ECO:0000313" key="21">
    <source>
        <dbReference type="EMBL" id="CEN37665.1"/>
    </source>
</evidence>
<reference evidence="22" key="1">
    <citation type="submission" date="2015-01" db="EMBL/GenBank/DDBJ databases">
        <authorList>
            <person name="MANFREDI Pablo"/>
        </authorList>
    </citation>
    <scope>NUCLEOTIDE SEQUENCE [LARGE SCALE GENOMIC DNA]</scope>
    <source>
        <strain evidence="22">Ccyn2B</strain>
    </source>
</reference>
<dbReference type="GO" id="GO:0071949">
    <property type="term" value="F:FAD binding"/>
    <property type="evidence" value="ECO:0007669"/>
    <property type="project" value="InterPro"/>
</dbReference>
<dbReference type="SUPFAM" id="SSF56176">
    <property type="entry name" value="FAD-binding/transporter-associated domain-like"/>
    <property type="match status" value="1"/>
</dbReference>
<evidence type="ECO:0000256" key="8">
    <source>
        <dbReference type="ARBA" id="ARBA00022618"/>
    </source>
</evidence>
<sequence length="339" mass="38806">MVNKIYSQKKLSLKPYNTFNIDVQVNDFIKIQTEEELINALQQFPNPFILGGGSNMLLTQNIEKPVFHIQIKGISIEKETEDFVWIKAQAGENWHKFVLYTLNQGFGGLENLSLIPGNVGTTPIQNIGAYGIEIKDVMENCEAIHVKTFKKKTFSNADCKFAYRESIFKNEEKGNYIITSVTFKLTKRNHILHTEYGAIKDVLSQREIKNPTPKDISEAVIFIRESKLPDPKKIGNSGSFFKNPIVIKMKFEKLQEKYPKMPFYELNQEDVKIPAGWLIDTCKLKGYRKGDAGVHEKQALVLVNYGNATGSEILEIAHFVKNEVKEKFDIELEFEVNIF</sequence>
<dbReference type="RefSeq" id="WP_041993301.1">
    <property type="nucleotide sequence ID" value="NZ_CDOD01000034.1"/>
</dbReference>
<dbReference type="InterPro" id="IPR016167">
    <property type="entry name" value="FAD-bd_PCMH_sub1"/>
</dbReference>
<dbReference type="InterPro" id="IPR003170">
    <property type="entry name" value="MurB"/>
</dbReference>
<dbReference type="InterPro" id="IPR036635">
    <property type="entry name" value="MurB_C_sf"/>
</dbReference>
<gene>
    <name evidence="19 21" type="primary">murB</name>
    <name evidence="21" type="ORF">CCYN2B_40174</name>
</gene>